<feature type="region of interest" description="Disordered" evidence="1">
    <location>
        <begin position="21"/>
        <end position="53"/>
    </location>
</feature>
<proteinExistence type="predicted"/>
<gene>
    <name evidence="2" type="ORF">MICPUCDRAFT_52664</name>
</gene>
<name>C1N4S5_MICPC</name>
<dbReference type="RefSeq" id="XP_003063047.1">
    <property type="nucleotide sequence ID" value="XM_003063001.1"/>
</dbReference>
<evidence type="ECO:0000313" key="3">
    <source>
        <dbReference type="Proteomes" id="UP000001876"/>
    </source>
</evidence>
<evidence type="ECO:0000313" key="2">
    <source>
        <dbReference type="EMBL" id="EEH52986.1"/>
    </source>
</evidence>
<dbReference type="AlphaFoldDB" id="C1N4S5"/>
<reference evidence="2 3" key="1">
    <citation type="journal article" date="2009" name="Science">
        <title>Green evolution and dynamic adaptations revealed by genomes of the marine picoeukaryotes Micromonas.</title>
        <authorList>
            <person name="Worden A.Z."/>
            <person name="Lee J.H."/>
            <person name="Mock T."/>
            <person name="Rouze P."/>
            <person name="Simmons M.P."/>
            <person name="Aerts A.L."/>
            <person name="Allen A.E."/>
            <person name="Cuvelier M.L."/>
            <person name="Derelle E."/>
            <person name="Everett M.V."/>
            <person name="Foulon E."/>
            <person name="Grimwood J."/>
            <person name="Gundlach H."/>
            <person name="Henrissat B."/>
            <person name="Napoli C."/>
            <person name="McDonald S.M."/>
            <person name="Parker M.S."/>
            <person name="Rombauts S."/>
            <person name="Salamov A."/>
            <person name="Von Dassow P."/>
            <person name="Badger J.H."/>
            <person name="Coutinho P.M."/>
            <person name="Demir E."/>
            <person name="Dubchak I."/>
            <person name="Gentemann C."/>
            <person name="Eikrem W."/>
            <person name="Gready J.E."/>
            <person name="John U."/>
            <person name="Lanier W."/>
            <person name="Lindquist E.A."/>
            <person name="Lucas S."/>
            <person name="Mayer K.F."/>
            <person name="Moreau H."/>
            <person name="Not F."/>
            <person name="Otillar R."/>
            <person name="Panaud O."/>
            <person name="Pangilinan J."/>
            <person name="Paulsen I."/>
            <person name="Piegu B."/>
            <person name="Poliakov A."/>
            <person name="Robbens S."/>
            <person name="Schmutz J."/>
            <person name="Toulza E."/>
            <person name="Wyss T."/>
            <person name="Zelensky A."/>
            <person name="Zhou K."/>
            <person name="Armbrust E.V."/>
            <person name="Bhattacharya D."/>
            <person name="Goodenough U.W."/>
            <person name="Van de Peer Y."/>
            <person name="Grigoriev I.V."/>
        </authorList>
    </citation>
    <scope>NUCLEOTIDE SEQUENCE [LARGE SCALE GENOMIC DNA]</scope>
    <source>
        <strain evidence="2 3">CCMP1545</strain>
    </source>
</reference>
<accession>C1N4S5</accession>
<dbReference type="GeneID" id="9688284"/>
<keyword evidence="2" id="KW-0282">Flagellum</keyword>
<dbReference type="KEGG" id="mpp:MICPUCDRAFT_52664"/>
<evidence type="ECO:0000256" key="1">
    <source>
        <dbReference type="SAM" id="MobiDB-lite"/>
    </source>
</evidence>
<dbReference type="Proteomes" id="UP000001876">
    <property type="component" value="Unassembled WGS sequence"/>
</dbReference>
<keyword evidence="2" id="KW-0966">Cell projection</keyword>
<dbReference type="EMBL" id="GG663747">
    <property type="protein sequence ID" value="EEH52986.1"/>
    <property type="molecule type" value="Genomic_DNA"/>
</dbReference>
<dbReference type="OrthoDB" id="567516at2759"/>
<keyword evidence="2" id="KW-0969">Cilium</keyword>
<keyword evidence="3" id="KW-1185">Reference proteome</keyword>
<protein>
    <submittedName>
        <fullName evidence="2">Flagellar associated protein</fullName>
    </submittedName>
</protein>
<dbReference type="OMA" id="FTAYVEV"/>
<sequence>MEKEFAKELAELRAEDEAAAAALATTSGDAPDAATEGGGGGGGQQTTWDPDALTSWQKDNRMLNEMGKNIWKNPNPAYDATTMNTRSTSASDYVYDPSEIEPVDKTHCRRRDAFTAYVEVQARANAIAKASRDPPG</sequence>
<organism evidence="3">
    <name type="scientific">Micromonas pusilla (strain CCMP1545)</name>
    <name type="common">Picoplanktonic green alga</name>
    <dbReference type="NCBI Taxonomy" id="564608"/>
    <lineage>
        <taxon>Eukaryota</taxon>
        <taxon>Viridiplantae</taxon>
        <taxon>Chlorophyta</taxon>
        <taxon>Mamiellophyceae</taxon>
        <taxon>Mamiellales</taxon>
        <taxon>Mamiellaceae</taxon>
        <taxon>Micromonas</taxon>
    </lineage>
</organism>